<dbReference type="Pfam" id="PF00069">
    <property type="entry name" value="Pkinase"/>
    <property type="match status" value="1"/>
</dbReference>
<dbReference type="PROSITE" id="PS00109">
    <property type="entry name" value="PROTEIN_KINASE_TYR"/>
    <property type="match status" value="1"/>
</dbReference>
<evidence type="ECO:0000313" key="9">
    <source>
        <dbReference type="EMBL" id="PZR10196.1"/>
    </source>
</evidence>
<dbReference type="PANTHER" id="PTHR43289:SF6">
    <property type="entry name" value="SERINE_THREONINE-PROTEIN KINASE NEKL-3"/>
    <property type="match status" value="1"/>
</dbReference>
<dbReference type="Proteomes" id="UP000249061">
    <property type="component" value="Unassembled WGS sequence"/>
</dbReference>
<feature type="compositionally biased region" description="Basic and acidic residues" evidence="6">
    <location>
        <begin position="594"/>
        <end position="613"/>
    </location>
</feature>
<keyword evidence="4 5" id="KW-0067">ATP-binding</keyword>
<gene>
    <name evidence="9" type="ORF">DI536_20425</name>
</gene>
<dbReference type="PROSITE" id="PS50011">
    <property type="entry name" value="PROTEIN_KINASE_DOM"/>
    <property type="match status" value="1"/>
</dbReference>
<evidence type="ECO:0000259" key="8">
    <source>
        <dbReference type="PROSITE" id="PS50011"/>
    </source>
</evidence>
<feature type="region of interest" description="Disordered" evidence="6">
    <location>
        <begin position="373"/>
        <end position="406"/>
    </location>
</feature>
<dbReference type="GO" id="GO:0005524">
    <property type="term" value="F:ATP binding"/>
    <property type="evidence" value="ECO:0007669"/>
    <property type="project" value="UniProtKB-UniRule"/>
</dbReference>
<feature type="compositionally biased region" description="Low complexity" evidence="6">
    <location>
        <begin position="583"/>
        <end position="593"/>
    </location>
</feature>
<keyword evidence="1" id="KW-0808">Transferase</keyword>
<dbReference type="PANTHER" id="PTHR43289">
    <property type="entry name" value="MITOGEN-ACTIVATED PROTEIN KINASE KINASE KINASE 20-RELATED"/>
    <property type="match status" value="1"/>
</dbReference>
<accession>A0A2W5TCN4</accession>
<dbReference type="AlphaFoldDB" id="A0A2W5TCN4"/>
<dbReference type="SUPFAM" id="SSF56112">
    <property type="entry name" value="Protein kinase-like (PK-like)"/>
    <property type="match status" value="1"/>
</dbReference>
<protein>
    <submittedName>
        <fullName evidence="9">Serine/threonine protein kinase</fullName>
    </submittedName>
</protein>
<evidence type="ECO:0000256" key="2">
    <source>
        <dbReference type="ARBA" id="ARBA00022741"/>
    </source>
</evidence>
<dbReference type="InterPro" id="IPR011009">
    <property type="entry name" value="Kinase-like_dom_sf"/>
</dbReference>
<evidence type="ECO:0000256" key="6">
    <source>
        <dbReference type="SAM" id="MobiDB-lite"/>
    </source>
</evidence>
<sequence>MSTTNGRMLGRYQLLFMLGQGGMGEVHLARLTGAAGFEKLCIVKTVLPSLMGDQNFIDRFHHEARVLVQLTHSNIAQVYDMGEAEGGLYMAIEYVPGVDLSRVESRIERQQTTMPIPMALFMGQKINEALGYAHRKVGADGTPLGIVHRDVSPQNVMVSYEGEVKVIDFGLAKSSARSKHTLPSTVMGKLGYMSPEQALARPVDHRSDIFSAGIVVWEMLAGRSMYQGGTMSEMVAQMAVAEVPSLTAVRPEIPAALEQIVARALAKDPSNRYQRADDFARALNEFAVRENMTVGAEDVGNYVRAMCPEEFAAERQLQSRLSVMRKKGSSPEIVPAQEPEPELDGTFVRTPAPSQTASGQAMTAAQKAMSMVAPSTPPQQKAPSIAPRSKSVAPVQVNDDADPPMAPPKSKAPVIIVGLLAFIALAGAGLWFLNQRDDEPVADAPVDAGVKVAVVEPEPVKEPEPQNEPPVVVDTNQPAPTVIDRVKADTVWKVIRKGDEDLVILGKGDKLSEGDRINLVGDEEDDKQRPVYGRGAVLEVKGSIVKLLFDDGAALPSTIYAARDAVARTATPVVKKDPRKDTTATTTTVAQPEPTREPEPTKEPEPVKQVEPVKEAARAPVQLFGYVRMGLASRGKRVVMVGSQNAFPLTNCEVRLPSNMVFKMKRPIQAQEVARVPFGDFKTDPRAPDEQFKNDWAAVYCKEGTGYWKTTYDR</sequence>
<evidence type="ECO:0000256" key="5">
    <source>
        <dbReference type="PROSITE-ProRule" id="PRU10141"/>
    </source>
</evidence>
<dbReference type="InterPro" id="IPR008266">
    <property type="entry name" value="Tyr_kinase_AS"/>
</dbReference>
<dbReference type="EMBL" id="QFQP01000018">
    <property type="protein sequence ID" value="PZR10196.1"/>
    <property type="molecule type" value="Genomic_DNA"/>
</dbReference>
<feature type="region of interest" description="Disordered" evidence="6">
    <location>
        <begin position="322"/>
        <end position="346"/>
    </location>
</feature>
<keyword evidence="3 9" id="KW-0418">Kinase</keyword>
<dbReference type="CDD" id="cd14014">
    <property type="entry name" value="STKc_PknB_like"/>
    <property type="match status" value="1"/>
</dbReference>
<keyword evidence="7" id="KW-0812">Transmembrane</keyword>
<evidence type="ECO:0000313" key="10">
    <source>
        <dbReference type="Proteomes" id="UP000249061"/>
    </source>
</evidence>
<dbReference type="Gene3D" id="3.30.200.20">
    <property type="entry name" value="Phosphorylase Kinase, domain 1"/>
    <property type="match status" value="1"/>
</dbReference>
<feature type="transmembrane region" description="Helical" evidence="7">
    <location>
        <begin position="414"/>
        <end position="433"/>
    </location>
</feature>
<dbReference type="PROSITE" id="PS00107">
    <property type="entry name" value="PROTEIN_KINASE_ATP"/>
    <property type="match status" value="1"/>
</dbReference>
<dbReference type="InterPro" id="IPR017441">
    <property type="entry name" value="Protein_kinase_ATP_BS"/>
</dbReference>
<keyword evidence="2 5" id="KW-0547">Nucleotide-binding</keyword>
<evidence type="ECO:0000256" key="4">
    <source>
        <dbReference type="ARBA" id="ARBA00022840"/>
    </source>
</evidence>
<reference evidence="9 10" key="1">
    <citation type="submission" date="2017-08" db="EMBL/GenBank/DDBJ databases">
        <title>Infants hospitalized years apart are colonized by the same room-sourced microbial strains.</title>
        <authorList>
            <person name="Brooks B."/>
            <person name="Olm M.R."/>
            <person name="Firek B.A."/>
            <person name="Baker R."/>
            <person name="Thomas B.C."/>
            <person name="Morowitz M.J."/>
            <person name="Banfield J.F."/>
        </authorList>
    </citation>
    <scope>NUCLEOTIDE SEQUENCE [LARGE SCALE GENOMIC DNA]</scope>
    <source>
        <strain evidence="9">S2_003_000_R2_14</strain>
    </source>
</reference>
<name>A0A2W5TCN4_9BACT</name>
<keyword evidence="7" id="KW-1133">Transmembrane helix</keyword>
<comment type="caution">
    <text evidence="9">The sequence shown here is derived from an EMBL/GenBank/DDBJ whole genome shotgun (WGS) entry which is preliminary data.</text>
</comment>
<keyword evidence="9" id="KW-0723">Serine/threonine-protein kinase</keyword>
<evidence type="ECO:0000256" key="7">
    <source>
        <dbReference type="SAM" id="Phobius"/>
    </source>
</evidence>
<proteinExistence type="predicted"/>
<evidence type="ECO:0000256" key="1">
    <source>
        <dbReference type="ARBA" id="ARBA00022679"/>
    </source>
</evidence>
<evidence type="ECO:0000256" key="3">
    <source>
        <dbReference type="ARBA" id="ARBA00022777"/>
    </source>
</evidence>
<feature type="binding site" evidence="5">
    <location>
        <position position="44"/>
    </location>
    <ligand>
        <name>ATP</name>
        <dbReference type="ChEBI" id="CHEBI:30616"/>
    </ligand>
</feature>
<dbReference type="Gene3D" id="1.10.510.10">
    <property type="entry name" value="Transferase(Phosphotransferase) domain 1"/>
    <property type="match status" value="1"/>
</dbReference>
<feature type="domain" description="Protein kinase" evidence="8">
    <location>
        <begin position="12"/>
        <end position="287"/>
    </location>
</feature>
<feature type="region of interest" description="Disordered" evidence="6">
    <location>
        <begin position="572"/>
        <end position="613"/>
    </location>
</feature>
<keyword evidence="7" id="KW-0472">Membrane</keyword>
<dbReference type="InterPro" id="IPR000719">
    <property type="entry name" value="Prot_kinase_dom"/>
</dbReference>
<organism evidence="9 10">
    <name type="scientific">Archangium gephyra</name>
    <dbReference type="NCBI Taxonomy" id="48"/>
    <lineage>
        <taxon>Bacteria</taxon>
        <taxon>Pseudomonadati</taxon>
        <taxon>Myxococcota</taxon>
        <taxon>Myxococcia</taxon>
        <taxon>Myxococcales</taxon>
        <taxon>Cystobacterineae</taxon>
        <taxon>Archangiaceae</taxon>
        <taxon>Archangium</taxon>
    </lineage>
</organism>
<dbReference type="GO" id="GO:0004674">
    <property type="term" value="F:protein serine/threonine kinase activity"/>
    <property type="evidence" value="ECO:0007669"/>
    <property type="project" value="UniProtKB-KW"/>
</dbReference>